<evidence type="ECO:0000313" key="5">
    <source>
        <dbReference type="Proteomes" id="UP000295443"/>
    </source>
</evidence>
<protein>
    <submittedName>
        <fullName evidence="4">V-type ATP synthase subunit D</fullName>
    </submittedName>
</protein>
<dbReference type="OrthoDB" id="9781718at2"/>
<comment type="caution">
    <text evidence="4">The sequence shown here is derived from an EMBL/GenBank/DDBJ whole genome shotgun (WGS) entry which is preliminary data.</text>
</comment>
<dbReference type="EMBL" id="SJZB01000013">
    <property type="protein sequence ID" value="TCJ18002.1"/>
    <property type="molecule type" value="Genomic_DNA"/>
</dbReference>
<organism evidence="4 5">
    <name type="scientific">Parasulfuritortus cantonensis</name>
    <dbReference type="NCBI Taxonomy" id="2528202"/>
    <lineage>
        <taxon>Bacteria</taxon>
        <taxon>Pseudomonadati</taxon>
        <taxon>Pseudomonadota</taxon>
        <taxon>Betaproteobacteria</taxon>
        <taxon>Nitrosomonadales</taxon>
        <taxon>Thiobacillaceae</taxon>
        <taxon>Parasulfuritortus</taxon>
    </lineage>
</organism>
<dbReference type="NCBIfam" id="TIGR00309">
    <property type="entry name" value="V_ATPase_subD"/>
    <property type="match status" value="1"/>
</dbReference>
<proteinExistence type="inferred from homology"/>
<dbReference type="GO" id="GO:0046961">
    <property type="term" value="F:proton-transporting ATPase activity, rotational mechanism"/>
    <property type="evidence" value="ECO:0007669"/>
    <property type="project" value="InterPro"/>
</dbReference>
<dbReference type="Proteomes" id="UP000295443">
    <property type="component" value="Unassembled WGS sequence"/>
</dbReference>
<dbReference type="InterPro" id="IPR002699">
    <property type="entry name" value="V_ATPase_D"/>
</dbReference>
<dbReference type="PANTHER" id="PTHR11671">
    <property type="entry name" value="V-TYPE ATP SYNTHASE SUBUNIT D"/>
    <property type="match status" value="1"/>
</dbReference>
<evidence type="ECO:0000256" key="1">
    <source>
        <dbReference type="ARBA" id="ARBA00005850"/>
    </source>
</evidence>
<dbReference type="Pfam" id="PF01813">
    <property type="entry name" value="ATP-synt_D"/>
    <property type="match status" value="1"/>
</dbReference>
<keyword evidence="5" id="KW-1185">Reference proteome</keyword>
<gene>
    <name evidence="4" type="ORF">EZJ19_03600</name>
</gene>
<accession>A0A4V2NWM9</accession>
<reference evidence="4 5" key="1">
    <citation type="submission" date="2019-03" db="EMBL/GenBank/DDBJ databases">
        <title>Genome sequence of Thiobacillaceae bacterium LSR1, a sulfur-oxidizing bacterium isolated from freshwater sediment.</title>
        <authorList>
            <person name="Li S."/>
        </authorList>
    </citation>
    <scope>NUCLEOTIDE SEQUENCE [LARGE SCALE GENOMIC DNA]</scope>
    <source>
        <strain evidence="4 5">LSR1</strain>
    </source>
</reference>
<dbReference type="Gene3D" id="1.10.287.3240">
    <property type="match status" value="1"/>
</dbReference>
<keyword evidence="2" id="KW-0813">Transport</keyword>
<dbReference type="AlphaFoldDB" id="A0A4V2NWM9"/>
<evidence type="ECO:0000256" key="3">
    <source>
        <dbReference type="ARBA" id="ARBA00023065"/>
    </source>
</evidence>
<sequence length="204" mass="23540">MKARLHVPPTKSSLLRVSRQARFLEQGQTMLEKKRDLLTRLVYDRLGQYRELRAQTAAELAEAYRWLGIVHMRMGGQMLRQAAVGLQPVVAIRILARSSVGVEYPSVTVEPLPLQPVGLMWTDPSFDETRLRLQRLTLTLARLGEAENALWRLLAASRKTRMRVNALRHNIIPRYHATVRYIRAMLEEDERNTLFQVKKLAEMG</sequence>
<evidence type="ECO:0000313" key="4">
    <source>
        <dbReference type="EMBL" id="TCJ18002.1"/>
    </source>
</evidence>
<name>A0A4V2NWM9_9PROT</name>
<keyword evidence="3" id="KW-0406">Ion transport</keyword>
<evidence type="ECO:0000256" key="2">
    <source>
        <dbReference type="ARBA" id="ARBA00022448"/>
    </source>
</evidence>
<comment type="similarity">
    <text evidence="1">Belongs to the V-ATPase D subunit family.</text>
</comment>
<dbReference type="RefSeq" id="WP_131444921.1">
    <property type="nucleotide sequence ID" value="NZ_SJZB01000013.1"/>
</dbReference>